<evidence type="ECO:0000259" key="15">
    <source>
        <dbReference type="PROSITE" id="PS50902"/>
    </source>
</evidence>
<comment type="similarity">
    <text evidence="3">Belongs to the TYW1 family.</text>
</comment>
<dbReference type="InterPro" id="IPR007197">
    <property type="entry name" value="rSAM"/>
</dbReference>
<keyword evidence="14" id="KW-0472">Membrane</keyword>
<keyword evidence="19" id="KW-1185">Reference proteome</keyword>
<dbReference type="PROSITE" id="PS51918">
    <property type="entry name" value="RADICAL_SAM"/>
    <property type="match status" value="1"/>
</dbReference>
<proteinExistence type="inferred from homology"/>
<dbReference type="SFLD" id="SFLDG01071">
    <property type="entry name" value="tRNA_wybutosine-synthesizing"/>
    <property type="match status" value="1"/>
</dbReference>
<dbReference type="Pfam" id="PF04055">
    <property type="entry name" value="Radical_SAM"/>
    <property type="match status" value="1"/>
</dbReference>
<dbReference type="GO" id="GO:0010181">
    <property type="term" value="F:FMN binding"/>
    <property type="evidence" value="ECO:0007669"/>
    <property type="project" value="InterPro"/>
</dbReference>
<dbReference type="UniPathway" id="UPA00375"/>
<dbReference type="GO" id="GO:0102521">
    <property type="term" value="F:tRNA-4-demethylwyosine synthase activity"/>
    <property type="evidence" value="ECO:0007669"/>
    <property type="project" value="UniProtKB-EC"/>
</dbReference>
<dbReference type="PROSITE" id="PS50902">
    <property type="entry name" value="FLAVODOXIN_LIKE"/>
    <property type="match status" value="1"/>
</dbReference>
<evidence type="ECO:0000256" key="3">
    <source>
        <dbReference type="ARBA" id="ARBA00010115"/>
    </source>
</evidence>
<evidence type="ECO:0000256" key="1">
    <source>
        <dbReference type="ARBA" id="ARBA00001966"/>
    </source>
</evidence>
<evidence type="ECO:0000259" key="16">
    <source>
        <dbReference type="PROSITE" id="PS51918"/>
    </source>
</evidence>
<name>A0A7S3ZYB5_9STRA</name>
<keyword evidence="7" id="KW-0819">tRNA processing</keyword>
<dbReference type="PANTHER" id="PTHR13930:SF0">
    <property type="entry name" value="S-ADENOSYL-L-METHIONINE-DEPENDENT TRNA 4-DEMETHYLWYOSINE SYNTHASE TYW1-RELATED"/>
    <property type="match status" value="1"/>
</dbReference>
<evidence type="ECO:0000256" key="10">
    <source>
        <dbReference type="ARBA" id="ARBA00023014"/>
    </source>
</evidence>
<evidence type="ECO:0000256" key="7">
    <source>
        <dbReference type="ARBA" id="ARBA00022694"/>
    </source>
</evidence>
<dbReference type="EMBL" id="HBIW01015323">
    <property type="protein sequence ID" value="CAE0697779.1"/>
    <property type="molecule type" value="Transcribed_RNA"/>
</dbReference>
<dbReference type="Gene3D" id="3.20.20.70">
    <property type="entry name" value="Aldolase class I"/>
    <property type="match status" value="1"/>
</dbReference>
<keyword evidence="10" id="KW-0411">Iron-sulfur</keyword>
<protein>
    <recommendedName>
        <fullName evidence="4">tRNA 4-demethylwyosine synthase (AdoMet-dependent)</fullName>
        <ecNumber evidence="4">4.1.3.44</ecNumber>
    </recommendedName>
</protein>
<keyword evidence="8" id="KW-0479">Metal-binding</keyword>
<dbReference type="SFLD" id="SFLDF00284">
    <property type="entry name" value="tRNA_wybutosine-synthesizing"/>
    <property type="match status" value="1"/>
</dbReference>
<feature type="compositionally biased region" description="Basic and acidic residues" evidence="13">
    <location>
        <begin position="212"/>
        <end position="245"/>
    </location>
</feature>
<evidence type="ECO:0000256" key="2">
    <source>
        <dbReference type="ARBA" id="ARBA00004797"/>
    </source>
</evidence>
<keyword evidence="14" id="KW-1133">Transmembrane helix</keyword>
<dbReference type="Pfam" id="PF08608">
    <property type="entry name" value="Wyosine_form"/>
    <property type="match status" value="1"/>
</dbReference>
<dbReference type="OrthoDB" id="271553at2759"/>
<dbReference type="Pfam" id="PF00258">
    <property type="entry name" value="Flavodoxin_1"/>
    <property type="match status" value="1"/>
</dbReference>
<dbReference type="PANTHER" id="PTHR13930">
    <property type="entry name" value="S-ADENOSYL-L-METHIONINE-DEPENDENT TRNA 4-DEMETHYLWYOSINE SYNTHASE"/>
    <property type="match status" value="1"/>
</dbReference>
<dbReference type="InterPro" id="IPR058240">
    <property type="entry name" value="rSAM_sf"/>
</dbReference>
<keyword evidence="14" id="KW-0812">Transmembrane</keyword>
<feature type="domain" description="Flavodoxin-like" evidence="15">
    <location>
        <begin position="51"/>
        <end position="204"/>
    </location>
</feature>
<evidence type="ECO:0000313" key="18">
    <source>
        <dbReference type="EMBL" id="CAH0364510.1"/>
    </source>
</evidence>
<evidence type="ECO:0000256" key="4">
    <source>
        <dbReference type="ARBA" id="ARBA00012821"/>
    </source>
</evidence>
<dbReference type="InterPro" id="IPR013785">
    <property type="entry name" value="Aldolase_TIM"/>
</dbReference>
<comment type="cofactor">
    <cofactor evidence="1">
        <name>[4Fe-4S] cluster</name>
        <dbReference type="ChEBI" id="CHEBI:49883"/>
    </cofactor>
</comment>
<comment type="catalytic activity">
    <reaction evidence="12">
        <text>N(1)-methylguanosine(37) in tRNA(Phe) + pyruvate + S-adenosyl-L-methionine = 4-demethylwyosine(37) in tRNA(Phe) + 5'-deoxyadenosine + L-methionine + CO2 + H2O</text>
        <dbReference type="Rhea" id="RHEA:36347"/>
        <dbReference type="Rhea" id="RHEA-COMP:10164"/>
        <dbReference type="Rhea" id="RHEA-COMP:10165"/>
        <dbReference type="ChEBI" id="CHEBI:15361"/>
        <dbReference type="ChEBI" id="CHEBI:15377"/>
        <dbReference type="ChEBI" id="CHEBI:16526"/>
        <dbReference type="ChEBI" id="CHEBI:17319"/>
        <dbReference type="ChEBI" id="CHEBI:57844"/>
        <dbReference type="ChEBI" id="CHEBI:59789"/>
        <dbReference type="ChEBI" id="CHEBI:64315"/>
        <dbReference type="ChEBI" id="CHEBI:73542"/>
        <dbReference type="EC" id="4.1.3.44"/>
    </reaction>
</comment>
<evidence type="ECO:0000256" key="8">
    <source>
        <dbReference type="ARBA" id="ARBA00022723"/>
    </source>
</evidence>
<evidence type="ECO:0000256" key="11">
    <source>
        <dbReference type="ARBA" id="ARBA00023239"/>
    </source>
</evidence>
<evidence type="ECO:0000256" key="12">
    <source>
        <dbReference type="ARBA" id="ARBA00049466"/>
    </source>
</evidence>
<dbReference type="EMBL" id="CAKKNE010000001">
    <property type="protein sequence ID" value="CAH0364510.1"/>
    <property type="molecule type" value="Genomic_DNA"/>
</dbReference>
<sequence>MHAAEAANYALIATIVLLAAHVVQLLIQKRRKRAPKVAKPTSQFLQDAAPVLIVFASVTGTSRKLAGRLREALAKAGRASIVVDAAKPQLDPWDELLNGDSRDCAVLVSTVHGGLAPEPSRRLLVEELDDIAADHRVGQGALRGRRFAVLGCGSTAYDPARFCTAARVTEKTLRKLGAARVASQRLDDTEETEETYALWENRVVAAFSRPQVRGEQKPRKVKLEKTHRVSDSSDEEAPQKKKSVTDVEDMGAALGEKEEEKKAKGPKDMVTQSQAKALKKEGYKLIGGHSAVKLCRWTKHQLRGRGGCYKHTFYGITSYQCMEATPSLACANKCVFCWRHHKNPVATEWKWKSDDPAMIVAEAVRLHVAMINECRGVPGVLEERWREAHTVRHCALSLVGEPIMYPRINELIGELHARKISSFLVTNAQFPEAIRTLRPVTQLYVSVDAPNKDDLEEVDRPLFRDAWERLRESLVILREKKQRTVARLTLVKGHNEGDIAGYAELIALGEPTLVEVKGVTFCGKSDASDLTMANCPWHHEVEAFCKELAARIAKDHPSCPTYEVACAHKHSVSVLLARCDQLKAPDGTWDTWIDYDRFHALAASGEPFTVEDYKAPCPPWALLGAAEDGFDPSDTRMYKKKANGKSR</sequence>
<reference evidence="18" key="2">
    <citation type="submission" date="2021-11" db="EMBL/GenBank/DDBJ databases">
        <authorList>
            <consortium name="Genoscope - CEA"/>
            <person name="William W."/>
        </authorList>
    </citation>
    <scope>NUCLEOTIDE SEQUENCE</scope>
</reference>
<dbReference type="SFLD" id="SFLDS00029">
    <property type="entry name" value="Radical_SAM"/>
    <property type="match status" value="1"/>
</dbReference>
<dbReference type="SUPFAM" id="SSF102114">
    <property type="entry name" value="Radical SAM enzymes"/>
    <property type="match status" value="1"/>
</dbReference>
<keyword evidence="5" id="KW-0004">4Fe-4S</keyword>
<evidence type="ECO:0000313" key="17">
    <source>
        <dbReference type="EMBL" id="CAE0697779.1"/>
    </source>
</evidence>
<organism evidence="17">
    <name type="scientific">Pelagomonas calceolata</name>
    <dbReference type="NCBI Taxonomy" id="35677"/>
    <lineage>
        <taxon>Eukaryota</taxon>
        <taxon>Sar</taxon>
        <taxon>Stramenopiles</taxon>
        <taxon>Ochrophyta</taxon>
        <taxon>Pelagophyceae</taxon>
        <taxon>Pelagomonadales</taxon>
        <taxon>Pelagomonadaceae</taxon>
        <taxon>Pelagomonas</taxon>
    </lineage>
</organism>
<dbReference type="GO" id="GO:0046872">
    <property type="term" value="F:metal ion binding"/>
    <property type="evidence" value="ECO:0007669"/>
    <property type="project" value="UniProtKB-KW"/>
</dbReference>
<evidence type="ECO:0000256" key="5">
    <source>
        <dbReference type="ARBA" id="ARBA00022485"/>
    </source>
</evidence>
<dbReference type="SUPFAM" id="SSF52218">
    <property type="entry name" value="Flavoproteins"/>
    <property type="match status" value="1"/>
</dbReference>
<evidence type="ECO:0000256" key="14">
    <source>
        <dbReference type="SAM" id="Phobius"/>
    </source>
</evidence>
<keyword evidence="9" id="KW-0408">Iron</keyword>
<dbReference type="InterPro" id="IPR013917">
    <property type="entry name" value="tRNA_wybutosine-synth"/>
</dbReference>
<dbReference type="InterPro" id="IPR008254">
    <property type="entry name" value="Flavodoxin/NO_synth"/>
</dbReference>
<reference evidence="17" key="1">
    <citation type="submission" date="2021-01" db="EMBL/GenBank/DDBJ databases">
        <authorList>
            <person name="Corre E."/>
            <person name="Pelletier E."/>
            <person name="Niang G."/>
            <person name="Scheremetjew M."/>
            <person name="Finn R."/>
            <person name="Kale V."/>
            <person name="Holt S."/>
            <person name="Cochrane G."/>
            <person name="Meng A."/>
            <person name="Brown T."/>
            <person name="Cohen L."/>
        </authorList>
    </citation>
    <scope>NUCLEOTIDE SEQUENCE</scope>
    <source>
        <strain evidence="17">CCMP1756</strain>
    </source>
</reference>
<dbReference type="Gene3D" id="3.40.50.360">
    <property type="match status" value="1"/>
</dbReference>
<dbReference type="EC" id="4.1.3.44" evidence="4"/>
<dbReference type="InterPro" id="IPR034556">
    <property type="entry name" value="tRNA_wybutosine-synthase"/>
</dbReference>
<evidence type="ECO:0000256" key="6">
    <source>
        <dbReference type="ARBA" id="ARBA00022691"/>
    </source>
</evidence>
<dbReference type="GO" id="GO:0051539">
    <property type="term" value="F:4 iron, 4 sulfur cluster binding"/>
    <property type="evidence" value="ECO:0007669"/>
    <property type="project" value="UniProtKB-KW"/>
</dbReference>
<dbReference type="GO" id="GO:0031591">
    <property type="term" value="P:wybutosine biosynthetic process"/>
    <property type="evidence" value="ECO:0007669"/>
    <property type="project" value="TreeGrafter"/>
</dbReference>
<evidence type="ECO:0000313" key="19">
    <source>
        <dbReference type="Proteomes" id="UP000789595"/>
    </source>
</evidence>
<dbReference type="AlphaFoldDB" id="A0A7S3ZYB5"/>
<keyword evidence="6" id="KW-0949">S-adenosyl-L-methionine</keyword>
<accession>A0A7S3ZYB5</accession>
<keyword evidence="11" id="KW-0456">Lyase</keyword>
<comment type="pathway">
    <text evidence="2">tRNA modification; wybutosine-tRNA(Phe) biosynthesis.</text>
</comment>
<evidence type="ECO:0000256" key="9">
    <source>
        <dbReference type="ARBA" id="ARBA00023004"/>
    </source>
</evidence>
<feature type="domain" description="Radical SAM core" evidence="16">
    <location>
        <begin position="314"/>
        <end position="563"/>
    </location>
</feature>
<dbReference type="Proteomes" id="UP000789595">
    <property type="component" value="Unassembled WGS sequence"/>
</dbReference>
<evidence type="ECO:0000256" key="13">
    <source>
        <dbReference type="SAM" id="MobiDB-lite"/>
    </source>
</evidence>
<dbReference type="InterPro" id="IPR029039">
    <property type="entry name" value="Flavoprotein-like_sf"/>
</dbReference>
<feature type="transmembrane region" description="Helical" evidence="14">
    <location>
        <begin position="6"/>
        <end position="27"/>
    </location>
</feature>
<dbReference type="CDD" id="cd01335">
    <property type="entry name" value="Radical_SAM"/>
    <property type="match status" value="1"/>
</dbReference>
<feature type="region of interest" description="Disordered" evidence="13">
    <location>
        <begin position="210"/>
        <end position="247"/>
    </location>
</feature>
<gene>
    <name evidence="17" type="ORF">PCAL00307_LOCUS13215</name>
    <name evidence="18" type="ORF">PECAL_1P08760</name>
</gene>